<protein>
    <submittedName>
        <fullName evidence="1">Uncharacterized protein</fullName>
    </submittedName>
</protein>
<dbReference type="Proteomes" id="UP000191154">
    <property type="component" value="Unassembled WGS sequence"/>
</dbReference>
<gene>
    <name evidence="1" type="ORF">CLOSAC_08600</name>
</gene>
<dbReference type="AlphaFoldDB" id="A0A1S8NJB7"/>
<dbReference type="EMBL" id="LZYZ01000001">
    <property type="protein sequence ID" value="OOM16589.1"/>
    <property type="molecule type" value="Genomic_DNA"/>
</dbReference>
<organism evidence="1 2">
    <name type="scientific">Clostridium saccharobutylicum</name>
    <dbReference type="NCBI Taxonomy" id="169679"/>
    <lineage>
        <taxon>Bacteria</taxon>
        <taxon>Bacillati</taxon>
        <taxon>Bacillota</taxon>
        <taxon>Clostridia</taxon>
        <taxon>Eubacteriales</taxon>
        <taxon>Clostridiaceae</taxon>
        <taxon>Clostridium</taxon>
    </lineage>
</organism>
<evidence type="ECO:0000313" key="1">
    <source>
        <dbReference type="EMBL" id="OOM16589.1"/>
    </source>
</evidence>
<sequence>MDEVASEFPERSYIKLEFFVMGKMMKAVGYNVPSFTFDDNTSPTEFLSYLKDMKDFVKNSNIMNNNAYYIE</sequence>
<comment type="caution">
    <text evidence="1">The sequence shown here is derived from an EMBL/GenBank/DDBJ whole genome shotgun (WGS) entry which is preliminary data.</text>
</comment>
<dbReference type="RefSeq" id="WP_077864285.1">
    <property type="nucleotide sequence ID" value="NZ_LZYZ01000001.1"/>
</dbReference>
<proteinExistence type="predicted"/>
<evidence type="ECO:0000313" key="2">
    <source>
        <dbReference type="Proteomes" id="UP000191154"/>
    </source>
</evidence>
<name>A0A1S8NJB7_CLOSA</name>
<reference evidence="1 2" key="1">
    <citation type="submission" date="2016-05" db="EMBL/GenBank/DDBJ databases">
        <title>Microbial solvent formation.</title>
        <authorList>
            <person name="Poehlein A."/>
            <person name="Montoya Solano J.D."/>
            <person name="Flitsch S."/>
            <person name="Krabben P."/>
            <person name="Duerre P."/>
            <person name="Daniel R."/>
        </authorList>
    </citation>
    <scope>NUCLEOTIDE SEQUENCE [LARGE SCALE GENOMIC DNA]</scope>
    <source>
        <strain evidence="1 2">L1-8</strain>
    </source>
</reference>
<accession>A0A1S8NJB7</accession>